<dbReference type="InterPro" id="IPR050595">
    <property type="entry name" value="Bact_response_regulator"/>
</dbReference>
<dbReference type="FunFam" id="3.40.50.2300:FF:000018">
    <property type="entry name" value="DNA-binding transcriptional regulator NtrC"/>
    <property type="match status" value="1"/>
</dbReference>
<evidence type="ECO:0000256" key="4">
    <source>
        <dbReference type="ARBA" id="ARBA00023163"/>
    </source>
</evidence>
<reference evidence="7" key="1">
    <citation type="submission" date="2020-09" db="EMBL/GenBank/DDBJ databases">
        <title>Desulfogranum mesoprofundum gen. nov., sp. nov., a novel mesophilic, sulfate-reducing chemolithoautotroph isolated from a deep-sea hydrothermal vent chimney in the Suiyo Seamount.</title>
        <authorList>
            <person name="Hashimoto Y."/>
            <person name="Nakagawa S."/>
        </authorList>
    </citation>
    <scope>NUCLEOTIDE SEQUENCE</scope>
    <source>
        <strain evidence="7">KT2</strain>
    </source>
</reference>
<sequence>MTNRQTGAGTSLSIIILDDEPIVCKRLKPTLQRKGYEVETFSDGPEALARLEERVFDIVITDLKMGTIDGMHVLEKVKAAHPDTQVIIISGFATLETAKESFRKGAFDFVAKPFKINEILECVKRIEDNRNKGKN</sequence>
<keyword evidence="1 5" id="KW-0597">Phosphoprotein</keyword>
<evidence type="ECO:0000256" key="3">
    <source>
        <dbReference type="ARBA" id="ARBA00023015"/>
    </source>
</evidence>
<feature type="domain" description="Response regulatory" evidence="6">
    <location>
        <begin position="13"/>
        <end position="127"/>
    </location>
</feature>
<name>A0A8D5FQW7_9BACT</name>
<evidence type="ECO:0000256" key="2">
    <source>
        <dbReference type="ARBA" id="ARBA00023012"/>
    </source>
</evidence>
<keyword evidence="4" id="KW-0804">Transcription</keyword>
<proteinExistence type="predicted"/>
<dbReference type="RefSeq" id="WP_228854482.1">
    <property type="nucleotide sequence ID" value="NZ_AP024086.1"/>
</dbReference>
<dbReference type="PANTHER" id="PTHR44591">
    <property type="entry name" value="STRESS RESPONSE REGULATOR PROTEIN 1"/>
    <property type="match status" value="1"/>
</dbReference>
<dbReference type="SMART" id="SM00448">
    <property type="entry name" value="REC"/>
    <property type="match status" value="1"/>
</dbReference>
<dbReference type="InterPro" id="IPR001789">
    <property type="entry name" value="Sig_transdc_resp-reg_receiver"/>
</dbReference>
<dbReference type="PANTHER" id="PTHR44591:SF25">
    <property type="entry name" value="CHEMOTAXIS TWO-COMPONENT RESPONSE REGULATOR"/>
    <property type="match status" value="1"/>
</dbReference>
<evidence type="ECO:0000313" key="7">
    <source>
        <dbReference type="EMBL" id="BCL62085.1"/>
    </source>
</evidence>
<evidence type="ECO:0000313" key="8">
    <source>
        <dbReference type="Proteomes" id="UP000826725"/>
    </source>
</evidence>
<evidence type="ECO:0000256" key="1">
    <source>
        <dbReference type="ARBA" id="ARBA00022553"/>
    </source>
</evidence>
<keyword evidence="8" id="KW-1185">Reference proteome</keyword>
<dbReference type="KEGG" id="dbk:DGMP_27780"/>
<dbReference type="Proteomes" id="UP000826725">
    <property type="component" value="Chromosome"/>
</dbReference>
<evidence type="ECO:0000259" key="6">
    <source>
        <dbReference type="PROSITE" id="PS50110"/>
    </source>
</evidence>
<dbReference type="Pfam" id="PF00072">
    <property type="entry name" value="Response_reg"/>
    <property type="match status" value="1"/>
</dbReference>
<keyword evidence="2" id="KW-0902">Two-component regulatory system</keyword>
<keyword evidence="3" id="KW-0805">Transcription regulation</keyword>
<evidence type="ECO:0000256" key="5">
    <source>
        <dbReference type="PROSITE-ProRule" id="PRU00169"/>
    </source>
</evidence>
<dbReference type="AlphaFoldDB" id="A0A8D5FQW7"/>
<gene>
    <name evidence="7" type="ORF">DGMP_27780</name>
</gene>
<feature type="modified residue" description="4-aspartylphosphate" evidence="5">
    <location>
        <position position="62"/>
    </location>
</feature>
<organism evidence="7 8">
    <name type="scientific">Desulfomarina profundi</name>
    <dbReference type="NCBI Taxonomy" id="2772557"/>
    <lineage>
        <taxon>Bacteria</taxon>
        <taxon>Pseudomonadati</taxon>
        <taxon>Thermodesulfobacteriota</taxon>
        <taxon>Desulfobulbia</taxon>
        <taxon>Desulfobulbales</taxon>
        <taxon>Desulfobulbaceae</taxon>
        <taxon>Desulfomarina</taxon>
    </lineage>
</organism>
<dbReference type="PROSITE" id="PS50110">
    <property type="entry name" value="RESPONSE_REGULATORY"/>
    <property type="match status" value="1"/>
</dbReference>
<accession>A0A8D5FQW7</accession>
<dbReference type="GO" id="GO:0000160">
    <property type="term" value="P:phosphorelay signal transduction system"/>
    <property type="evidence" value="ECO:0007669"/>
    <property type="project" value="UniProtKB-KW"/>
</dbReference>
<dbReference type="EMBL" id="AP024086">
    <property type="protein sequence ID" value="BCL62085.1"/>
    <property type="molecule type" value="Genomic_DNA"/>
</dbReference>
<protein>
    <recommendedName>
        <fullName evidence="6">Response regulatory domain-containing protein</fullName>
    </recommendedName>
</protein>